<comment type="subcellular location">
    <subcellularLocation>
        <location evidence="1 8">Cell outer membrane</location>
        <topology evidence="1 8">Multi-pass membrane protein</topology>
    </subcellularLocation>
</comment>
<dbReference type="InterPro" id="IPR037066">
    <property type="entry name" value="Plug_dom_sf"/>
</dbReference>
<evidence type="ECO:0000256" key="2">
    <source>
        <dbReference type="ARBA" id="ARBA00022448"/>
    </source>
</evidence>
<keyword evidence="3 8" id="KW-1134">Transmembrane beta strand</keyword>
<accession>A0A1M5TXP3</accession>
<dbReference type="SUPFAM" id="SSF56935">
    <property type="entry name" value="Porins"/>
    <property type="match status" value="1"/>
</dbReference>
<dbReference type="InterPro" id="IPR023996">
    <property type="entry name" value="TonB-dep_OMP_SusC/RagA"/>
</dbReference>
<evidence type="ECO:0000256" key="1">
    <source>
        <dbReference type="ARBA" id="ARBA00004571"/>
    </source>
</evidence>
<dbReference type="InterPro" id="IPR012910">
    <property type="entry name" value="Plug_dom"/>
</dbReference>
<keyword evidence="4 8" id="KW-0812">Transmembrane</keyword>
<dbReference type="InterPro" id="IPR008969">
    <property type="entry name" value="CarboxyPept-like_regulatory"/>
</dbReference>
<dbReference type="AlphaFoldDB" id="A0A1M5TXP3"/>
<keyword evidence="7 8" id="KW-0998">Cell outer membrane</keyword>
<dbReference type="Proteomes" id="UP000184212">
    <property type="component" value="Unassembled WGS sequence"/>
</dbReference>
<dbReference type="InterPro" id="IPR000531">
    <property type="entry name" value="Beta-barrel_TonB"/>
</dbReference>
<dbReference type="GO" id="GO:0009279">
    <property type="term" value="C:cell outer membrane"/>
    <property type="evidence" value="ECO:0007669"/>
    <property type="project" value="UniProtKB-SubCell"/>
</dbReference>
<dbReference type="STRING" id="947013.SAMN04488109_4319"/>
<dbReference type="Pfam" id="PF07715">
    <property type="entry name" value="Plug"/>
    <property type="match status" value="1"/>
</dbReference>
<dbReference type="OrthoDB" id="9768177at2"/>
<name>A0A1M5TXP3_9BACT</name>
<organism evidence="13 14">
    <name type="scientific">Chryseolinea serpens</name>
    <dbReference type="NCBI Taxonomy" id="947013"/>
    <lineage>
        <taxon>Bacteria</taxon>
        <taxon>Pseudomonadati</taxon>
        <taxon>Bacteroidota</taxon>
        <taxon>Cytophagia</taxon>
        <taxon>Cytophagales</taxon>
        <taxon>Fulvivirgaceae</taxon>
        <taxon>Chryseolinea</taxon>
    </lineage>
</organism>
<dbReference type="RefSeq" id="WP_073138101.1">
    <property type="nucleotide sequence ID" value="NZ_FQWQ01000003.1"/>
</dbReference>
<keyword evidence="6 8" id="KW-0472">Membrane</keyword>
<feature type="domain" description="TonB-dependent receptor plug" evidence="12">
    <location>
        <begin position="114"/>
        <end position="229"/>
    </location>
</feature>
<dbReference type="Gene3D" id="2.40.170.20">
    <property type="entry name" value="TonB-dependent receptor, beta-barrel domain"/>
    <property type="match status" value="1"/>
</dbReference>
<evidence type="ECO:0000256" key="6">
    <source>
        <dbReference type="ARBA" id="ARBA00023136"/>
    </source>
</evidence>
<evidence type="ECO:0000256" key="9">
    <source>
        <dbReference type="RuleBase" id="RU003357"/>
    </source>
</evidence>
<evidence type="ECO:0000256" key="10">
    <source>
        <dbReference type="SAM" id="SignalP"/>
    </source>
</evidence>
<keyword evidence="14" id="KW-1185">Reference proteome</keyword>
<evidence type="ECO:0000313" key="13">
    <source>
        <dbReference type="EMBL" id="SHH55163.1"/>
    </source>
</evidence>
<evidence type="ECO:0000256" key="4">
    <source>
        <dbReference type="ARBA" id="ARBA00022692"/>
    </source>
</evidence>
<dbReference type="NCBIfam" id="TIGR04056">
    <property type="entry name" value="OMP_RagA_SusC"/>
    <property type="match status" value="1"/>
</dbReference>
<evidence type="ECO:0000256" key="3">
    <source>
        <dbReference type="ARBA" id="ARBA00022452"/>
    </source>
</evidence>
<evidence type="ECO:0000259" key="11">
    <source>
        <dbReference type="Pfam" id="PF00593"/>
    </source>
</evidence>
<evidence type="ECO:0000256" key="7">
    <source>
        <dbReference type="ARBA" id="ARBA00023237"/>
    </source>
</evidence>
<keyword evidence="2 8" id="KW-0813">Transport</keyword>
<evidence type="ECO:0000259" key="12">
    <source>
        <dbReference type="Pfam" id="PF07715"/>
    </source>
</evidence>
<comment type="similarity">
    <text evidence="8 9">Belongs to the TonB-dependent receptor family.</text>
</comment>
<dbReference type="NCBIfam" id="TIGR04057">
    <property type="entry name" value="SusC_RagA_signa"/>
    <property type="match status" value="1"/>
</dbReference>
<sequence>MNIKLLTLLGLLIMAGGVFAQGQTVRGKVLSGDDGGALPGVSILEKGTTNGTVTDGEGNFTIVVKDGGTLSFSFVGYATQELQPANQTNLTITLLPDIKALSEIVVVGYGSNQKKDLTGAVVAVKPEDLNKGVVSSPQDMLIGRIAGVQVSTTDGSPGAGATIRIRGSGSISANQEPLIVVDGFPLDANAVTGQSNGLASINPNDIETFTVLKDASATAIYGLRASNGVIIITTKKGKEGKPQIAYNGNFSLSSPMKYVDVLSGDEMRSLTSELLARGDVPGLTAQAAERQGDANTDWQKEIYRKAFTQDHNVSVSGAFKNFPYRVSFGHTNQDGILKTTNFQRNSLNVNLTPEFLDGDLKVSASFKGTHTNQNFGNTGAVGSAVSFDPTQPVYNGSTRWGGFFSWVNPPSATTMDPNGDPISLATSNPVALLMQTDNRASVYRGIGTLQIDYRLKFLPALKLTANGGFDYSSSKGHNNNPTNAAFTYASGIGQLNDYTGENKSKLLDLYANYTKAIGKSNLDVTVGYSYQRFDRDGSSFIRNAAQTIFSDNSLDAEGNPIPRQYISNPNVLISFFGRLNYSFNEKYLVTLSFRDDASSRFSKDNRWVVFPAVGLGWHINKEAFLSGVSALTDLKLRASYGVTGQQDVSNNPYPYLSTYQSSSSTSQYQFGNAFTNTYRPQPYDANLKWETTAQTDIGLDFDFLAGKLSGTIDVYQRKTSNLINSIPIPGGSNFSNVLVTNVGNLENKGIELTLNSTLVKTKNFKWNVGVNAAHNVNKVTKLLKTEDPNYQGVSAGAIGKQQYIQNIQVGYPINSFFVLQQVYNSEGKPVEGLYVDRSGQGGVVSGSDDNKYRLHSPQAQYLLGINSRVNYKQWDFSFSGRASFGNYLYNGIQAGSANYANLYQSIGFFTNMPAAIRNTDFYTYQAFSDYYIENASFFKMDNMSLGYNVKPMLSDKLKARVSLTVQNAFFITKYSGIDPEVSTGIDNNIYPRARVFMLGVNLTY</sequence>
<proteinExistence type="inferred from homology"/>
<dbReference type="InterPro" id="IPR023997">
    <property type="entry name" value="TonB-dep_OMP_SusC/RagA_CS"/>
</dbReference>
<evidence type="ECO:0000256" key="8">
    <source>
        <dbReference type="PROSITE-ProRule" id="PRU01360"/>
    </source>
</evidence>
<dbReference type="EMBL" id="FQWQ01000003">
    <property type="protein sequence ID" value="SHH55163.1"/>
    <property type="molecule type" value="Genomic_DNA"/>
</dbReference>
<dbReference type="Pfam" id="PF13715">
    <property type="entry name" value="CarbopepD_reg_2"/>
    <property type="match status" value="1"/>
</dbReference>
<dbReference type="PROSITE" id="PS52016">
    <property type="entry name" value="TONB_DEPENDENT_REC_3"/>
    <property type="match status" value="1"/>
</dbReference>
<feature type="signal peptide" evidence="10">
    <location>
        <begin position="1"/>
        <end position="20"/>
    </location>
</feature>
<keyword evidence="5 9" id="KW-0798">TonB box</keyword>
<gene>
    <name evidence="13" type="ORF">SAMN04488109_4319</name>
</gene>
<evidence type="ECO:0000256" key="5">
    <source>
        <dbReference type="ARBA" id="ARBA00023077"/>
    </source>
</evidence>
<dbReference type="SUPFAM" id="SSF49464">
    <property type="entry name" value="Carboxypeptidase regulatory domain-like"/>
    <property type="match status" value="1"/>
</dbReference>
<evidence type="ECO:0000313" key="14">
    <source>
        <dbReference type="Proteomes" id="UP000184212"/>
    </source>
</evidence>
<feature type="chain" id="PRO_5012657780" evidence="10">
    <location>
        <begin position="21"/>
        <end position="1004"/>
    </location>
</feature>
<keyword evidence="10" id="KW-0732">Signal</keyword>
<dbReference type="Gene3D" id="2.170.130.10">
    <property type="entry name" value="TonB-dependent receptor, plug domain"/>
    <property type="match status" value="1"/>
</dbReference>
<dbReference type="Pfam" id="PF00593">
    <property type="entry name" value="TonB_dep_Rec_b-barrel"/>
    <property type="match status" value="1"/>
</dbReference>
<feature type="domain" description="TonB-dependent receptor-like beta-barrel" evidence="11">
    <location>
        <begin position="390"/>
        <end position="967"/>
    </location>
</feature>
<dbReference type="InterPro" id="IPR039426">
    <property type="entry name" value="TonB-dep_rcpt-like"/>
</dbReference>
<reference evidence="13 14" key="1">
    <citation type="submission" date="2016-11" db="EMBL/GenBank/DDBJ databases">
        <authorList>
            <person name="Jaros S."/>
            <person name="Januszkiewicz K."/>
            <person name="Wedrychowicz H."/>
        </authorList>
    </citation>
    <scope>NUCLEOTIDE SEQUENCE [LARGE SCALE GENOMIC DNA]</scope>
    <source>
        <strain evidence="13 14">DSM 24574</strain>
    </source>
</reference>
<dbReference type="InterPro" id="IPR036942">
    <property type="entry name" value="Beta-barrel_TonB_sf"/>
</dbReference>
<protein>
    <submittedName>
        <fullName evidence="13">Iron complex outermembrane recepter protein</fullName>
    </submittedName>
</protein>